<feature type="signal peptide" evidence="1">
    <location>
        <begin position="1"/>
        <end position="26"/>
    </location>
</feature>
<accession>A0A653DTF6</accession>
<dbReference type="Pfam" id="PF16029">
    <property type="entry name" value="DUF4787"/>
    <property type="match status" value="1"/>
</dbReference>
<protein>
    <submittedName>
        <fullName evidence="2">Uncharacterized protein</fullName>
    </submittedName>
</protein>
<dbReference type="EMBL" id="CAACVG010014513">
    <property type="protein sequence ID" value="VEN63327.1"/>
    <property type="molecule type" value="Genomic_DNA"/>
</dbReference>
<keyword evidence="1" id="KW-0732">Signal</keyword>
<proteinExistence type="predicted"/>
<name>A0A653DTF6_CALMS</name>
<evidence type="ECO:0000256" key="1">
    <source>
        <dbReference type="SAM" id="SignalP"/>
    </source>
</evidence>
<sequence>MFNVKLMSFNISYLLILIIYSGEVIAKVTYVFPEFPYKETNKNEVIYREVEGVCERGCLDKNGVAKTICVRQCVSPSCFRDLYQHDMVRLLEEGEVDVRLNSFKGCFVQRYNKFRT</sequence>
<dbReference type="PANTHER" id="PTHR35455:SF1">
    <property type="entry name" value="AGAP005842-PA"/>
    <property type="match status" value="1"/>
</dbReference>
<feature type="chain" id="PRO_5025006824" evidence="1">
    <location>
        <begin position="27"/>
        <end position="116"/>
    </location>
</feature>
<organism evidence="2 3">
    <name type="scientific">Callosobruchus maculatus</name>
    <name type="common">Southern cowpea weevil</name>
    <name type="synonym">Pulse bruchid</name>
    <dbReference type="NCBI Taxonomy" id="64391"/>
    <lineage>
        <taxon>Eukaryota</taxon>
        <taxon>Metazoa</taxon>
        <taxon>Ecdysozoa</taxon>
        <taxon>Arthropoda</taxon>
        <taxon>Hexapoda</taxon>
        <taxon>Insecta</taxon>
        <taxon>Pterygota</taxon>
        <taxon>Neoptera</taxon>
        <taxon>Endopterygota</taxon>
        <taxon>Coleoptera</taxon>
        <taxon>Polyphaga</taxon>
        <taxon>Cucujiformia</taxon>
        <taxon>Chrysomeloidea</taxon>
        <taxon>Chrysomelidae</taxon>
        <taxon>Bruchinae</taxon>
        <taxon>Bruchini</taxon>
        <taxon>Callosobruchus</taxon>
    </lineage>
</organism>
<dbReference type="OrthoDB" id="1915375at2759"/>
<dbReference type="Proteomes" id="UP000410492">
    <property type="component" value="Unassembled WGS sequence"/>
</dbReference>
<dbReference type="PANTHER" id="PTHR35455">
    <property type="entry name" value="UNNAMED PRODUCT"/>
    <property type="match status" value="1"/>
</dbReference>
<evidence type="ECO:0000313" key="2">
    <source>
        <dbReference type="EMBL" id="VEN63327.1"/>
    </source>
</evidence>
<gene>
    <name evidence="2" type="ORF">CALMAC_LOCUS20180</name>
</gene>
<dbReference type="InterPro" id="IPR031985">
    <property type="entry name" value="DUF4787"/>
</dbReference>
<dbReference type="AlphaFoldDB" id="A0A653DTF6"/>
<evidence type="ECO:0000313" key="3">
    <source>
        <dbReference type="Proteomes" id="UP000410492"/>
    </source>
</evidence>
<reference evidence="2 3" key="1">
    <citation type="submission" date="2019-01" db="EMBL/GenBank/DDBJ databases">
        <authorList>
            <person name="Sayadi A."/>
        </authorList>
    </citation>
    <scope>NUCLEOTIDE SEQUENCE [LARGE SCALE GENOMIC DNA]</scope>
</reference>
<keyword evidence="3" id="KW-1185">Reference proteome</keyword>